<dbReference type="EMBL" id="UYJE01000360">
    <property type="protein sequence ID" value="VDH92672.1"/>
    <property type="molecule type" value="Genomic_DNA"/>
</dbReference>
<feature type="compositionally biased region" description="Basic and acidic residues" evidence="1">
    <location>
        <begin position="1"/>
        <end position="20"/>
    </location>
</feature>
<evidence type="ECO:0000313" key="3">
    <source>
        <dbReference type="Proteomes" id="UP000596742"/>
    </source>
</evidence>
<sequence length="75" mass="8712">MMLRDSKDDKVKEANVEVRTGRKRVTKSAVEDAESPLRHRDIVTALKDGKYTWRHDQVLREMAAVLDTNVEEEED</sequence>
<organism evidence="2 3">
    <name type="scientific">Mytilus galloprovincialis</name>
    <name type="common">Mediterranean mussel</name>
    <dbReference type="NCBI Taxonomy" id="29158"/>
    <lineage>
        <taxon>Eukaryota</taxon>
        <taxon>Metazoa</taxon>
        <taxon>Spiralia</taxon>
        <taxon>Lophotrochozoa</taxon>
        <taxon>Mollusca</taxon>
        <taxon>Bivalvia</taxon>
        <taxon>Autobranchia</taxon>
        <taxon>Pteriomorphia</taxon>
        <taxon>Mytilida</taxon>
        <taxon>Mytiloidea</taxon>
        <taxon>Mytilidae</taxon>
        <taxon>Mytilinae</taxon>
        <taxon>Mytilus</taxon>
    </lineage>
</organism>
<feature type="region of interest" description="Disordered" evidence="1">
    <location>
        <begin position="1"/>
        <end position="34"/>
    </location>
</feature>
<dbReference type="AlphaFoldDB" id="A0A8B6BN74"/>
<comment type="caution">
    <text evidence="2">The sequence shown here is derived from an EMBL/GenBank/DDBJ whole genome shotgun (WGS) entry which is preliminary data.</text>
</comment>
<protein>
    <submittedName>
        <fullName evidence="2">Uncharacterized protein</fullName>
    </submittedName>
</protein>
<name>A0A8B6BN74_MYTGA</name>
<dbReference type="OrthoDB" id="6114255at2759"/>
<accession>A0A8B6BN74</accession>
<evidence type="ECO:0000313" key="2">
    <source>
        <dbReference type="EMBL" id="VDH92672.1"/>
    </source>
</evidence>
<reference evidence="2" key="1">
    <citation type="submission" date="2018-11" db="EMBL/GenBank/DDBJ databases">
        <authorList>
            <person name="Alioto T."/>
            <person name="Alioto T."/>
        </authorList>
    </citation>
    <scope>NUCLEOTIDE SEQUENCE</scope>
</reference>
<evidence type="ECO:0000256" key="1">
    <source>
        <dbReference type="SAM" id="MobiDB-lite"/>
    </source>
</evidence>
<dbReference type="Proteomes" id="UP000596742">
    <property type="component" value="Unassembled WGS sequence"/>
</dbReference>
<gene>
    <name evidence="2" type="ORF">MGAL_10B007254</name>
</gene>
<proteinExistence type="predicted"/>
<keyword evidence="3" id="KW-1185">Reference proteome</keyword>